<accession>A0ACC1M282</accession>
<organism evidence="1 2">
    <name type="scientific">Coemansia aciculifera</name>
    <dbReference type="NCBI Taxonomy" id="417176"/>
    <lineage>
        <taxon>Eukaryota</taxon>
        <taxon>Fungi</taxon>
        <taxon>Fungi incertae sedis</taxon>
        <taxon>Zoopagomycota</taxon>
        <taxon>Kickxellomycotina</taxon>
        <taxon>Kickxellomycetes</taxon>
        <taxon>Kickxellales</taxon>
        <taxon>Kickxellaceae</taxon>
        <taxon>Coemansia</taxon>
    </lineage>
</organism>
<dbReference type="EMBL" id="JANBVB010000703">
    <property type="protein sequence ID" value="KAJ2892577.1"/>
    <property type="molecule type" value="Genomic_DNA"/>
</dbReference>
<name>A0ACC1M282_9FUNG</name>
<comment type="caution">
    <text evidence="1">The sequence shown here is derived from an EMBL/GenBank/DDBJ whole genome shotgun (WGS) entry which is preliminary data.</text>
</comment>
<protein>
    <submittedName>
        <fullName evidence="1">FG-nucleoporin nsp1</fullName>
    </submittedName>
</protein>
<dbReference type="Proteomes" id="UP001139981">
    <property type="component" value="Unassembled WGS sequence"/>
</dbReference>
<proteinExistence type="predicted"/>
<evidence type="ECO:0000313" key="1">
    <source>
        <dbReference type="EMBL" id="KAJ2892577.1"/>
    </source>
</evidence>
<reference evidence="1" key="1">
    <citation type="submission" date="2022-07" db="EMBL/GenBank/DDBJ databases">
        <title>Phylogenomic reconstructions and comparative analyses of Kickxellomycotina fungi.</title>
        <authorList>
            <person name="Reynolds N.K."/>
            <person name="Stajich J.E."/>
            <person name="Barry K."/>
            <person name="Grigoriev I.V."/>
            <person name="Crous P."/>
            <person name="Smith M.E."/>
        </authorList>
    </citation>
    <scope>NUCLEOTIDE SEQUENCE</scope>
    <source>
        <strain evidence="1">CBS 190363</strain>
    </source>
</reference>
<evidence type="ECO:0000313" key="2">
    <source>
        <dbReference type="Proteomes" id="UP001139981"/>
    </source>
</evidence>
<keyword evidence="2" id="KW-1185">Reference proteome</keyword>
<gene>
    <name evidence="1" type="primary">NSP1</name>
    <name evidence="1" type="ORF">IWW38_003169</name>
</gene>
<sequence length="613" mass="60949">MTGTFSFGTGTGAGGGGAGGGGFSGFGANAGGSNLFGAKSGDESSKPEASKPSMPFSFGNSPAPAFGAAATPTPAAPSTFGASSTTGTSIFGAKPAAAAAASGASIFGSASAAAAPSTSAAAPTTSTFGGFSAFGAPSTTAAPTTTSAAAPSFGFGLGGTAAAATSKPLFGAASSAAATSAAATTAASGFQFGLTSSSTASAATTSAASAAPFGLKSDTMPASNPTAGTGFGSFKLSTAPVVSGAGSSDGKMTGTSTPAFGMSNLGLSSSGATPTIAAATTSTTTTTINATKATGDKAANATDLANAALRGKTLEEIAQMWTTELTAQTRAFHTQASTVSQWDRALVQQGQRITELYDATMAVEAEQAALDQSLADMETQQSELQFLLETYEGRVESLVRKTMTQSTGSDKGVSKSADEERGEIYLSAENLNESLDQLMSRLSTLVEDVNGISNANAASGDAEDPLAQIMQILNGHLTSLQWVESQTLELSERVNKAQSVYKDVQAKQDYFAGAFGDVTSVSAANSSRSEDAVAPDADHRPDGSQNRMPGSYAGQLFPPVISSLSTPVPSARKPPAQLLFGRPANNQVSGLRTPAPAPASPFGSSTPLRRGGY</sequence>